<feature type="active site" evidence="3">
    <location>
        <position position="107"/>
    </location>
</feature>
<dbReference type="PRINTS" id="PR00792">
    <property type="entry name" value="PEPSIN"/>
</dbReference>
<dbReference type="Pfam" id="PF00026">
    <property type="entry name" value="Asp"/>
    <property type="match status" value="2"/>
</dbReference>
<sequence length="546" mass="58721">MYMLTVVAFLSAFVSALERKAAAPIAVTPHVLKLVAAPHGHPVAPSTKHLARRRESKTRRQDDAPTEDTSPSSNLPLPLHQALLTLGGRIYMTTVTLGSRPYTLVIDTGSSDTWIASSAFQCISPLTRDLLPQSSCGFGDLYMPEVSDTYTNISTHSFNVNYADGEFLSGEMGWEELGIGTGVGGAVLGGGDAVRGDSGGGLRVNQTIGVVTTGYWMGDRTSSGLMGLAYSTLASNFRSMNYTSIIFTLFKDPSLPALFSLALSRPTPASPIAGGLLAIGGIPDVPHDNDFAIVPINPIFDDIYAFYAIPVDGFDISMPNKTAAGPRTKRDGEEGWDTPEGGDGVADLDEDEEAEVDMDESEDEVQEERNQELSQEQDQTQDQPQNETAPLTTQNDTDTDPLPQSFSQYKNYPVSMIVDSGATLNYFPDAVASAIANAFSPPATYSVALNIYTVPCTALAPRVGVIIAGKTFFIHEADLMDRAVVVELGPKKDIGGGLTQRERRCMVAMQMQREADAVLGDAWLKGVLAVFDLGRDEMRFAGREEH</sequence>
<dbReference type="GO" id="GO:0000324">
    <property type="term" value="C:fungal-type vacuole"/>
    <property type="evidence" value="ECO:0007669"/>
    <property type="project" value="TreeGrafter"/>
</dbReference>
<feature type="active site" evidence="3">
    <location>
        <position position="419"/>
    </location>
</feature>
<reference evidence="8 9" key="1">
    <citation type="submission" date="2020-01" db="EMBL/GenBank/DDBJ databases">
        <authorList>
            <consortium name="DOE Joint Genome Institute"/>
            <person name="Haridas S."/>
            <person name="Albert R."/>
            <person name="Binder M."/>
            <person name="Bloem J."/>
            <person name="Labutti K."/>
            <person name="Salamov A."/>
            <person name="Andreopoulos B."/>
            <person name="Baker S.E."/>
            <person name="Barry K."/>
            <person name="Bills G."/>
            <person name="Bluhm B.H."/>
            <person name="Cannon C."/>
            <person name="Castanera R."/>
            <person name="Culley D.E."/>
            <person name="Daum C."/>
            <person name="Ezra D."/>
            <person name="Gonzalez J.B."/>
            <person name="Henrissat B."/>
            <person name="Kuo A."/>
            <person name="Liang C."/>
            <person name="Lipzen A."/>
            <person name="Lutzoni F."/>
            <person name="Magnuson J."/>
            <person name="Mondo S."/>
            <person name="Nolan M."/>
            <person name="Ohm R."/>
            <person name="Pangilinan J."/>
            <person name="Park H.-J.H."/>
            <person name="Ramirez L."/>
            <person name="Alfaro M."/>
            <person name="Sun H."/>
            <person name="Tritt A."/>
            <person name="Yoshinaga Y."/>
            <person name="Zwiers L.-H.L."/>
            <person name="Turgeon B.G."/>
            <person name="Goodwin S.B."/>
            <person name="Spatafora J.W."/>
            <person name="Crous P.W."/>
            <person name="Grigoriev I.V."/>
        </authorList>
    </citation>
    <scope>NUCLEOTIDE SEQUENCE [LARGE SCALE GENOMIC DNA]</scope>
    <source>
        <strain evidence="8 9">CBS 611.86</strain>
    </source>
</reference>
<evidence type="ECO:0000256" key="5">
    <source>
        <dbReference type="SAM" id="MobiDB-lite"/>
    </source>
</evidence>
<dbReference type="InterPro" id="IPR001461">
    <property type="entry name" value="Aspartic_peptidase_A1"/>
</dbReference>
<keyword evidence="2 4" id="KW-0064">Aspartyl protease</keyword>
<dbReference type="InterPro" id="IPR033121">
    <property type="entry name" value="PEPTIDASE_A1"/>
</dbReference>
<dbReference type="CDD" id="cd05471">
    <property type="entry name" value="pepsin_like"/>
    <property type="match status" value="1"/>
</dbReference>
<feature type="domain" description="Peptidase A1" evidence="7">
    <location>
        <begin position="91"/>
        <end position="541"/>
    </location>
</feature>
<dbReference type="EMBL" id="JAADJZ010000014">
    <property type="protein sequence ID" value="KAF2870317.1"/>
    <property type="molecule type" value="Genomic_DNA"/>
</dbReference>
<feature type="signal peptide" evidence="6">
    <location>
        <begin position="1"/>
        <end position="16"/>
    </location>
</feature>
<evidence type="ECO:0000313" key="9">
    <source>
        <dbReference type="Proteomes" id="UP000481861"/>
    </source>
</evidence>
<comment type="caution">
    <text evidence="8">The sequence shown here is derived from an EMBL/GenBank/DDBJ whole genome shotgun (WGS) entry which is preliminary data.</text>
</comment>
<feature type="region of interest" description="Disordered" evidence="5">
    <location>
        <begin position="317"/>
        <end position="407"/>
    </location>
</feature>
<keyword evidence="6" id="KW-0732">Signal</keyword>
<dbReference type="PROSITE" id="PS51767">
    <property type="entry name" value="PEPTIDASE_A1"/>
    <property type="match status" value="1"/>
</dbReference>
<dbReference type="InterPro" id="IPR001969">
    <property type="entry name" value="Aspartic_peptidase_AS"/>
</dbReference>
<dbReference type="InterPro" id="IPR034164">
    <property type="entry name" value="Pepsin-like_dom"/>
</dbReference>
<gene>
    <name evidence="8" type="ORF">BDV95DRAFT_639670</name>
</gene>
<dbReference type="GO" id="GO:0004190">
    <property type="term" value="F:aspartic-type endopeptidase activity"/>
    <property type="evidence" value="ECO:0007669"/>
    <property type="project" value="UniProtKB-KW"/>
</dbReference>
<dbReference type="Proteomes" id="UP000481861">
    <property type="component" value="Unassembled WGS sequence"/>
</dbReference>
<evidence type="ECO:0000259" key="7">
    <source>
        <dbReference type="PROSITE" id="PS51767"/>
    </source>
</evidence>
<feature type="compositionally biased region" description="Acidic residues" evidence="5">
    <location>
        <begin position="346"/>
        <end position="366"/>
    </location>
</feature>
<feature type="chain" id="PRO_5028851043" evidence="6">
    <location>
        <begin position="17"/>
        <end position="546"/>
    </location>
</feature>
<protein>
    <submittedName>
        <fullName evidence="8">Aspartic peptidase domain-containing protein</fullName>
    </submittedName>
</protein>
<evidence type="ECO:0000256" key="1">
    <source>
        <dbReference type="ARBA" id="ARBA00007447"/>
    </source>
</evidence>
<dbReference type="PANTHER" id="PTHR47966">
    <property type="entry name" value="BETA-SITE APP-CLEAVING ENZYME, ISOFORM A-RELATED"/>
    <property type="match status" value="1"/>
</dbReference>
<evidence type="ECO:0000256" key="6">
    <source>
        <dbReference type="SAM" id="SignalP"/>
    </source>
</evidence>
<dbReference type="InterPro" id="IPR021109">
    <property type="entry name" value="Peptidase_aspartic_dom_sf"/>
</dbReference>
<feature type="compositionally biased region" description="Low complexity" evidence="5">
    <location>
        <begin position="372"/>
        <end position="388"/>
    </location>
</feature>
<proteinExistence type="inferred from homology"/>
<feature type="region of interest" description="Disordered" evidence="5">
    <location>
        <begin position="38"/>
        <end position="76"/>
    </location>
</feature>
<keyword evidence="4" id="KW-0378">Hydrolase</keyword>
<dbReference type="OrthoDB" id="15189at2759"/>
<dbReference type="PANTHER" id="PTHR47966:SF47">
    <property type="entry name" value="ENDOPEPTIDASE, PUTATIVE (AFU_ORTHOLOGUE AFUA_3G01220)-RELATED"/>
    <property type="match status" value="1"/>
</dbReference>
<dbReference type="PROSITE" id="PS00141">
    <property type="entry name" value="ASP_PROTEASE"/>
    <property type="match status" value="2"/>
</dbReference>
<accession>A0A7C8I403</accession>
<evidence type="ECO:0000256" key="3">
    <source>
        <dbReference type="PIRSR" id="PIRSR601461-1"/>
    </source>
</evidence>
<name>A0A7C8I403_9PLEO</name>
<dbReference type="SUPFAM" id="SSF50630">
    <property type="entry name" value="Acid proteases"/>
    <property type="match status" value="1"/>
</dbReference>
<feature type="compositionally biased region" description="Polar residues" evidence="5">
    <location>
        <begin position="389"/>
        <end position="407"/>
    </location>
</feature>
<comment type="similarity">
    <text evidence="1 4">Belongs to the peptidase A1 family.</text>
</comment>
<evidence type="ECO:0000313" key="8">
    <source>
        <dbReference type="EMBL" id="KAF2870317.1"/>
    </source>
</evidence>
<dbReference type="Gene3D" id="2.40.70.10">
    <property type="entry name" value="Acid Proteases"/>
    <property type="match status" value="2"/>
</dbReference>
<evidence type="ECO:0000256" key="4">
    <source>
        <dbReference type="RuleBase" id="RU000454"/>
    </source>
</evidence>
<evidence type="ECO:0000256" key="2">
    <source>
        <dbReference type="ARBA" id="ARBA00022750"/>
    </source>
</evidence>
<dbReference type="GO" id="GO:0006508">
    <property type="term" value="P:proteolysis"/>
    <property type="evidence" value="ECO:0007669"/>
    <property type="project" value="UniProtKB-KW"/>
</dbReference>
<keyword evidence="4" id="KW-0645">Protease</keyword>
<dbReference type="AlphaFoldDB" id="A0A7C8I403"/>
<organism evidence="8 9">
    <name type="scientific">Massariosphaeria phaeospora</name>
    <dbReference type="NCBI Taxonomy" id="100035"/>
    <lineage>
        <taxon>Eukaryota</taxon>
        <taxon>Fungi</taxon>
        <taxon>Dikarya</taxon>
        <taxon>Ascomycota</taxon>
        <taxon>Pezizomycotina</taxon>
        <taxon>Dothideomycetes</taxon>
        <taxon>Pleosporomycetidae</taxon>
        <taxon>Pleosporales</taxon>
        <taxon>Pleosporales incertae sedis</taxon>
        <taxon>Massariosphaeria</taxon>
    </lineage>
</organism>
<keyword evidence="9" id="KW-1185">Reference proteome</keyword>